<evidence type="ECO:0000259" key="9">
    <source>
        <dbReference type="SMART" id="SM00924"/>
    </source>
</evidence>
<dbReference type="PANTHER" id="PTHR43773:SF1">
    <property type="entry name" value="MAGNESIUM TRANSPORTER MGTE"/>
    <property type="match status" value="1"/>
</dbReference>
<dbReference type="Gene3D" id="1.25.60.10">
    <property type="entry name" value="MgtE N-terminal domain-like"/>
    <property type="match status" value="1"/>
</dbReference>
<feature type="transmembrane region" description="Helical" evidence="8">
    <location>
        <begin position="399"/>
        <end position="418"/>
    </location>
</feature>
<dbReference type="InterPro" id="IPR038076">
    <property type="entry name" value="MgtE_N_sf"/>
</dbReference>
<protein>
    <submittedName>
        <fullName evidence="10">Magnesium transporter</fullName>
    </submittedName>
</protein>
<sequence>MSAQLIEEELFEATDHLVQLQTMVEEADDKQTADFINDLTAAEIARLLSAFPPKERVALWALITPENRGHVLVASSDNIREQLLSQMGAKAVLRICRTLSSSDMVWILSVVNDTIAEAVTLALDNEQREQVQSVLAYDEDQVGRYMNLDTVTIRADVRLEVIQRYLRISGGLKHGNHDLMVVDIDGVLVGTLNVIDLLNGEQSAQVSEYMNEPQSIFDTASVDELMVYSRAAHLNFVPVVDGEGVLLGQINAEDINELSIERAEATMMNMAGIGENSELFSGIRSGVQNRSTWLGINLITAFLATWVIGQFEEVLAQVVALAILMPVVASMGGIAGSQTLAITVRGLAMGQIVGSNRSWLLNKELWIGLINGLVWALVVALLAHLWFENSAISTVIGAAIWINMAIASIAGVIIPMVLHRMGQDPALSGAVILTTVSDVVGFMSFLGLATVFILQ</sequence>
<dbReference type="SUPFAM" id="SSF54631">
    <property type="entry name" value="CBS-domain pair"/>
    <property type="match status" value="1"/>
</dbReference>
<evidence type="ECO:0000256" key="2">
    <source>
        <dbReference type="ARBA" id="ARBA00009749"/>
    </source>
</evidence>
<evidence type="ECO:0000256" key="7">
    <source>
        <dbReference type="ARBA" id="ARBA00023136"/>
    </source>
</evidence>
<dbReference type="AlphaFoldDB" id="A0A4P9K587"/>
<dbReference type="EMBL" id="CP040602">
    <property type="protein sequence ID" value="QCU89941.1"/>
    <property type="molecule type" value="Genomic_DNA"/>
</dbReference>
<feature type="domain" description="Magnesium transporter MgtE intracellular" evidence="9">
    <location>
        <begin position="39"/>
        <end position="142"/>
    </location>
</feature>
<comment type="similarity">
    <text evidence="2">Belongs to the SLC41A transporter family.</text>
</comment>
<keyword evidence="5" id="KW-0460">Magnesium</keyword>
<dbReference type="InterPro" id="IPR006667">
    <property type="entry name" value="SLC41_membr_dom"/>
</dbReference>
<proteinExistence type="inferred from homology"/>
<dbReference type="Gene3D" id="3.10.580.10">
    <property type="entry name" value="CBS-domain"/>
    <property type="match status" value="1"/>
</dbReference>
<organism evidence="10 11">
    <name type="scientific">Thiomicrorhabdus sediminis</name>
    <dbReference type="NCBI Taxonomy" id="2580412"/>
    <lineage>
        <taxon>Bacteria</taxon>
        <taxon>Pseudomonadati</taxon>
        <taxon>Pseudomonadota</taxon>
        <taxon>Gammaproteobacteria</taxon>
        <taxon>Thiotrichales</taxon>
        <taxon>Piscirickettsiaceae</taxon>
        <taxon>Thiomicrorhabdus</taxon>
    </lineage>
</organism>
<keyword evidence="4 8" id="KW-0812">Transmembrane</keyword>
<keyword evidence="6 8" id="KW-1133">Transmembrane helix</keyword>
<keyword evidence="7 8" id="KW-0472">Membrane</keyword>
<dbReference type="OrthoDB" id="9790355at2"/>
<dbReference type="KEGG" id="thig:FE785_04470"/>
<evidence type="ECO:0000256" key="1">
    <source>
        <dbReference type="ARBA" id="ARBA00004141"/>
    </source>
</evidence>
<dbReference type="PANTHER" id="PTHR43773">
    <property type="entry name" value="MAGNESIUM TRANSPORTER MGTE"/>
    <property type="match status" value="1"/>
</dbReference>
<dbReference type="InterPro" id="IPR036739">
    <property type="entry name" value="SLC41_membr_dom_sf"/>
</dbReference>
<dbReference type="Pfam" id="PF00571">
    <property type="entry name" value="CBS"/>
    <property type="match status" value="1"/>
</dbReference>
<dbReference type="SUPFAM" id="SSF161093">
    <property type="entry name" value="MgtE membrane domain-like"/>
    <property type="match status" value="1"/>
</dbReference>
<reference evidence="10 11" key="1">
    <citation type="submission" date="2019-05" db="EMBL/GenBank/DDBJ databases">
        <title>Thiomicrorhabdus sediminis sp. nov, a novel sulfur-oxidizing bacterium isolated from coastal sediment.</title>
        <authorList>
            <person name="Liu X."/>
        </authorList>
    </citation>
    <scope>NUCLEOTIDE SEQUENCE [LARGE SCALE GENOMIC DNA]</scope>
    <source>
        <strain evidence="10 11">G1</strain>
    </source>
</reference>
<feature type="transmembrane region" description="Helical" evidence="8">
    <location>
        <begin position="365"/>
        <end position="387"/>
    </location>
</feature>
<dbReference type="Gene3D" id="1.10.357.20">
    <property type="entry name" value="SLC41 divalent cation transporters, integral membrane domain"/>
    <property type="match status" value="1"/>
</dbReference>
<dbReference type="GO" id="GO:0015095">
    <property type="term" value="F:magnesium ion transmembrane transporter activity"/>
    <property type="evidence" value="ECO:0007669"/>
    <property type="project" value="InterPro"/>
</dbReference>
<dbReference type="RefSeq" id="WP_138564618.1">
    <property type="nucleotide sequence ID" value="NZ_CP040602.1"/>
</dbReference>
<evidence type="ECO:0000313" key="11">
    <source>
        <dbReference type="Proteomes" id="UP000304864"/>
    </source>
</evidence>
<keyword evidence="11" id="KW-1185">Reference proteome</keyword>
<dbReference type="Pfam" id="PF03448">
    <property type="entry name" value="MgtE_N"/>
    <property type="match status" value="1"/>
</dbReference>
<dbReference type="SUPFAM" id="SSF158791">
    <property type="entry name" value="MgtE N-terminal domain-like"/>
    <property type="match status" value="1"/>
</dbReference>
<dbReference type="InterPro" id="IPR000644">
    <property type="entry name" value="CBS_dom"/>
</dbReference>
<evidence type="ECO:0000256" key="6">
    <source>
        <dbReference type="ARBA" id="ARBA00022989"/>
    </source>
</evidence>
<evidence type="ECO:0000256" key="5">
    <source>
        <dbReference type="ARBA" id="ARBA00022842"/>
    </source>
</evidence>
<accession>A0A4P9K587</accession>
<dbReference type="InterPro" id="IPR046342">
    <property type="entry name" value="CBS_dom_sf"/>
</dbReference>
<keyword evidence="3" id="KW-0813">Transport</keyword>
<dbReference type="InterPro" id="IPR006668">
    <property type="entry name" value="Mg_transptr_MgtE_intracell_dom"/>
</dbReference>
<feature type="transmembrane region" description="Helical" evidence="8">
    <location>
        <begin position="314"/>
        <end position="344"/>
    </location>
</feature>
<name>A0A4P9K587_9GAMM</name>
<dbReference type="SMART" id="SM00924">
    <property type="entry name" value="MgtE_N"/>
    <property type="match status" value="1"/>
</dbReference>
<dbReference type="Proteomes" id="UP000304864">
    <property type="component" value="Chromosome"/>
</dbReference>
<evidence type="ECO:0000256" key="4">
    <source>
        <dbReference type="ARBA" id="ARBA00022692"/>
    </source>
</evidence>
<feature type="transmembrane region" description="Helical" evidence="8">
    <location>
        <begin position="430"/>
        <end position="454"/>
    </location>
</feature>
<feature type="transmembrane region" description="Helical" evidence="8">
    <location>
        <begin position="291"/>
        <end position="308"/>
    </location>
</feature>
<evidence type="ECO:0000256" key="3">
    <source>
        <dbReference type="ARBA" id="ARBA00022448"/>
    </source>
</evidence>
<evidence type="ECO:0000256" key="8">
    <source>
        <dbReference type="SAM" id="Phobius"/>
    </source>
</evidence>
<dbReference type="GO" id="GO:0016020">
    <property type="term" value="C:membrane"/>
    <property type="evidence" value="ECO:0007669"/>
    <property type="project" value="UniProtKB-SubCell"/>
</dbReference>
<dbReference type="Pfam" id="PF01769">
    <property type="entry name" value="MgtE"/>
    <property type="match status" value="1"/>
</dbReference>
<comment type="subcellular location">
    <subcellularLocation>
        <location evidence="1">Membrane</location>
        <topology evidence="1">Multi-pass membrane protein</topology>
    </subcellularLocation>
</comment>
<gene>
    <name evidence="10" type="ORF">FE785_04470</name>
</gene>
<dbReference type="InterPro" id="IPR006669">
    <property type="entry name" value="MgtE_transporter"/>
</dbReference>
<evidence type="ECO:0000313" key="10">
    <source>
        <dbReference type="EMBL" id="QCU89941.1"/>
    </source>
</evidence>